<dbReference type="KEGG" id="tbe:Trebr_1306"/>
<dbReference type="EC" id="3.6.3.31" evidence="6"/>
<protein>
    <submittedName>
        <fullName evidence="6">Polyamine-transporting ATPase</fullName>
        <ecNumber evidence="6">3.6.3.31</ecNumber>
    </submittedName>
</protein>
<dbReference type="AlphaFoldDB" id="F4LM54"/>
<evidence type="ECO:0000313" key="6">
    <source>
        <dbReference type="EMBL" id="AEE16733.1"/>
    </source>
</evidence>
<dbReference type="InterPro" id="IPR017871">
    <property type="entry name" value="ABC_transporter-like_CS"/>
</dbReference>
<dbReference type="GO" id="GO:0043190">
    <property type="term" value="C:ATP-binding cassette (ABC) transporter complex"/>
    <property type="evidence" value="ECO:0007669"/>
    <property type="project" value="UniProtKB-ARBA"/>
</dbReference>
<keyword evidence="7" id="KW-1185">Reference proteome</keyword>
<dbReference type="PANTHER" id="PTHR42781">
    <property type="entry name" value="SPERMIDINE/PUTRESCINE IMPORT ATP-BINDING PROTEIN POTA"/>
    <property type="match status" value="1"/>
</dbReference>
<dbReference type="GO" id="GO:0140359">
    <property type="term" value="F:ABC-type transporter activity"/>
    <property type="evidence" value="ECO:0007669"/>
    <property type="project" value="UniProtKB-ARBA"/>
</dbReference>
<feature type="domain" description="ABC transporter" evidence="5">
    <location>
        <begin position="10"/>
        <end position="240"/>
    </location>
</feature>
<keyword evidence="2" id="KW-0547">Nucleotide-binding</keyword>
<feature type="compositionally biased region" description="Polar residues" evidence="4">
    <location>
        <begin position="320"/>
        <end position="334"/>
    </location>
</feature>
<feature type="region of interest" description="Disordered" evidence="4">
    <location>
        <begin position="314"/>
        <end position="334"/>
    </location>
</feature>
<dbReference type="GO" id="GO:0005524">
    <property type="term" value="F:ATP binding"/>
    <property type="evidence" value="ECO:0007669"/>
    <property type="project" value="UniProtKB-KW"/>
</dbReference>
<dbReference type="GO" id="GO:0016887">
    <property type="term" value="F:ATP hydrolysis activity"/>
    <property type="evidence" value="ECO:0007669"/>
    <property type="project" value="InterPro"/>
</dbReference>
<dbReference type="OrthoDB" id="9802264at2"/>
<dbReference type="PROSITE" id="PS50893">
    <property type="entry name" value="ABC_TRANSPORTER_2"/>
    <property type="match status" value="1"/>
</dbReference>
<dbReference type="HOGENOM" id="CLU_000604_1_1_12"/>
<dbReference type="InterPro" id="IPR003439">
    <property type="entry name" value="ABC_transporter-like_ATP-bd"/>
</dbReference>
<keyword evidence="3" id="KW-0067">ATP-binding</keyword>
<evidence type="ECO:0000256" key="2">
    <source>
        <dbReference type="ARBA" id="ARBA00022741"/>
    </source>
</evidence>
<keyword evidence="1" id="KW-0813">Transport</keyword>
<gene>
    <name evidence="6" type="ordered locus">Trebr_1306</name>
</gene>
<dbReference type="eggNOG" id="COG3842">
    <property type="taxonomic scope" value="Bacteria"/>
</dbReference>
<dbReference type="PANTHER" id="PTHR42781:SF4">
    <property type="entry name" value="SPERMIDINE_PUTRESCINE IMPORT ATP-BINDING PROTEIN POTA"/>
    <property type="match status" value="1"/>
</dbReference>
<organism evidence="6 7">
    <name type="scientific">Treponema brennaborense (strain DSM 12168 / CIP 105900 / DD5/3)</name>
    <dbReference type="NCBI Taxonomy" id="906968"/>
    <lineage>
        <taxon>Bacteria</taxon>
        <taxon>Pseudomonadati</taxon>
        <taxon>Spirochaetota</taxon>
        <taxon>Spirochaetia</taxon>
        <taxon>Spirochaetales</taxon>
        <taxon>Treponemataceae</taxon>
        <taxon>Treponema</taxon>
    </lineage>
</organism>
<dbReference type="SUPFAM" id="SSF52540">
    <property type="entry name" value="P-loop containing nucleoside triphosphate hydrolases"/>
    <property type="match status" value="1"/>
</dbReference>
<evidence type="ECO:0000256" key="3">
    <source>
        <dbReference type="ARBA" id="ARBA00022840"/>
    </source>
</evidence>
<evidence type="ECO:0000256" key="4">
    <source>
        <dbReference type="SAM" id="MobiDB-lite"/>
    </source>
</evidence>
<proteinExistence type="predicted"/>
<dbReference type="Proteomes" id="UP000006546">
    <property type="component" value="Chromosome"/>
</dbReference>
<dbReference type="FunFam" id="3.40.50.300:FF:000042">
    <property type="entry name" value="Maltose/maltodextrin ABC transporter, ATP-binding protein"/>
    <property type="match status" value="1"/>
</dbReference>
<dbReference type="RefSeq" id="WP_013758440.1">
    <property type="nucleotide sequence ID" value="NC_015500.1"/>
</dbReference>
<evidence type="ECO:0000256" key="1">
    <source>
        <dbReference type="ARBA" id="ARBA00022448"/>
    </source>
</evidence>
<dbReference type="PROSITE" id="PS00211">
    <property type="entry name" value="ABC_TRANSPORTER_1"/>
    <property type="match status" value="1"/>
</dbReference>
<dbReference type="SMART" id="SM00382">
    <property type="entry name" value="AAA"/>
    <property type="match status" value="1"/>
</dbReference>
<reference evidence="7" key="1">
    <citation type="submission" date="2011-04" db="EMBL/GenBank/DDBJ databases">
        <title>The complete genome of Treponema brennaborense DSM 12168.</title>
        <authorList>
            <person name="Lucas S."/>
            <person name="Han J."/>
            <person name="Lapidus A."/>
            <person name="Bruce D."/>
            <person name="Goodwin L."/>
            <person name="Pitluck S."/>
            <person name="Peters L."/>
            <person name="Kyrpides N."/>
            <person name="Mavromatis K."/>
            <person name="Ivanova N."/>
            <person name="Mikhailova N."/>
            <person name="Pagani I."/>
            <person name="Teshima H."/>
            <person name="Detter J.C."/>
            <person name="Tapia R."/>
            <person name="Han C."/>
            <person name="Land M."/>
            <person name="Hauser L."/>
            <person name="Markowitz V."/>
            <person name="Cheng J.-F."/>
            <person name="Hugenholtz P."/>
            <person name="Woyke T."/>
            <person name="Wu D."/>
            <person name="Gronow S."/>
            <person name="Wellnitz S."/>
            <person name="Brambilla E."/>
            <person name="Klenk H.-P."/>
            <person name="Eisen J.A."/>
        </authorList>
    </citation>
    <scope>NUCLEOTIDE SEQUENCE [LARGE SCALE GENOMIC DNA]</scope>
    <source>
        <strain evidence="7">DSM 12168 / CIP 105900 / DD5/3</strain>
    </source>
</reference>
<dbReference type="EMBL" id="CP002696">
    <property type="protein sequence ID" value="AEE16733.1"/>
    <property type="molecule type" value="Genomic_DNA"/>
</dbReference>
<evidence type="ECO:0000259" key="5">
    <source>
        <dbReference type="PROSITE" id="PS50893"/>
    </source>
</evidence>
<evidence type="ECO:0000313" key="7">
    <source>
        <dbReference type="Proteomes" id="UP000006546"/>
    </source>
</evidence>
<dbReference type="Pfam" id="PF00005">
    <property type="entry name" value="ABC_tran"/>
    <property type="match status" value="1"/>
</dbReference>
<dbReference type="InterPro" id="IPR027417">
    <property type="entry name" value="P-loop_NTPase"/>
</dbReference>
<name>F4LM54_TREBD</name>
<dbReference type="InterPro" id="IPR003593">
    <property type="entry name" value="AAA+_ATPase"/>
</dbReference>
<accession>F4LM54</accession>
<sequence length="378" mass="40567">MILKEDAADVEISAVTKRYGSVAAVENVSISAAHGSFTTLLGPSGCGKTTLLRMIAGFLEPDSGSVKICGQDQSGIPPEKRAVGMVFQDYALFPHMTVRANLAYGLKVRKIRKDERERRIAETARTLALTNELDRYPHELSGGQQQRVAVGRVIVLKPRILLLDEPLSNLDAKLRNRVRDELKDLQQQLGITTIYVTHDQTEALALSDSIAVMNHGKLEQQGSPADIYTKPATRFTADFIGEANFITDSRGTVCVVRPEQISLTVSEDGDNGEENGSIPTLPETVQAVVTGSYYFGATVRYKLRPLPIHKPLPGGGGIGTQTADSAQTGTGMQDTAGTQTAAALPDRLIADVPCSSVHRFIPTGTVVRVGFTGAAPLS</sequence>
<dbReference type="Gene3D" id="3.40.50.300">
    <property type="entry name" value="P-loop containing nucleotide triphosphate hydrolases"/>
    <property type="match status" value="1"/>
</dbReference>
<dbReference type="InterPro" id="IPR050093">
    <property type="entry name" value="ABC_SmlMolc_Importer"/>
</dbReference>
<keyword evidence="6" id="KW-0378">Hydrolase</keyword>
<dbReference type="STRING" id="906968.Trebr_1306"/>